<organism evidence="1 2">
    <name type="scientific">Mycena metata</name>
    <dbReference type="NCBI Taxonomy" id="1033252"/>
    <lineage>
        <taxon>Eukaryota</taxon>
        <taxon>Fungi</taxon>
        <taxon>Dikarya</taxon>
        <taxon>Basidiomycota</taxon>
        <taxon>Agaricomycotina</taxon>
        <taxon>Agaricomycetes</taxon>
        <taxon>Agaricomycetidae</taxon>
        <taxon>Agaricales</taxon>
        <taxon>Marasmiineae</taxon>
        <taxon>Mycenaceae</taxon>
        <taxon>Mycena</taxon>
    </lineage>
</organism>
<keyword evidence="2" id="KW-1185">Reference proteome</keyword>
<protein>
    <submittedName>
        <fullName evidence="1">Uncharacterized protein</fullName>
    </submittedName>
</protein>
<dbReference type="Proteomes" id="UP001215598">
    <property type="component" value="Unassembled WGS sequence"/>
</dbReference>
<dbReference type="AlphaFoldDB" id="A0AAD7IBT8"/>
<name>A0AAD7IBT8_9AGAR</name>
<gene>
    <name evidence="1" type="ORF">B0H16DRAFT_63529</name>
</gene>
<sequence length="248" mass="27672">PSTTITDRYHLPSNQSGTAGAEVWFRSSEGKNILCDVTIFRKTSFTVVQHRADDLVHIHRRVNDLSQSWRTVLDNHCFPYTEQFRVTFLESYYAPTTLESAGTFTRLKVLRRSAAAGSAGQYGVITPNVVFIVLLEPESELSSKYRRGMLDHEIRRGMEDMRKAGPLTSIYGIAVFGRRMAVYTKNGDEILPLRPPFDPAADLAPEALWGLEVTSAEGMGRLQEIAVQIKAACADGDTKSIQKPSWFG</sequence>
<evidence type="ECO:0000313" key="1">
    <source>
        <dbReference type="EMBL" id="KAJ7739581.1"/>
    </source>
</evidence>
<reference evidence="1" key="1">
    <citation type="submission" date="2023-03" db="EMBL/GenBank/DDBJ databases">
        <title>Massive genome expansion in bonnet fungi (Mycena s.s.) driven by repeated elements and novel gene families across ecological guilds.</title>
        <authorList>
            <consortium name="Lawrence Berkeley National Laboratory"/>
            <person name="Harder C.B."/>
            <person name="Miyauchi S."/>
            <person name="Viragh M."/>
            <person name="Kuo A."/>
            <person name="Thoen E."/>
            <person name="Andreopoulos B."/>
            <person name="Lu D."/>
            <person name="Skrede I."/>
            <person name="Drula E."/>
            <person name="Henrissat B."/>
            <person name="Morin E."/>
            <person name="Kohler A."/>
            <person name="Barry K."/>
            <person name="LaButti K."/>
            <person name="Morin E."/>
            <person name="Salamov A."/>
            <person name="Lipzen A."/>
            <person name="Mereny Z."/>
            <person name="Hegedus B."/>
            <person name="Baldrian P."/>
            <person name="Stursova M."/>
            <person name="Weitz H."/>
            <person name="Taylor A."/>
            <person name="Grigoriev I.V."/>
            <person name="Nagy L.G."/>
            <person name="Martin F."/>
            <person name="Kauserud H."/>
        </authorList>
    </citation>
    <scope>NUCLEOTIDE SEQUENCE</scope>
    <source>
        <strain evidence="1">CBHHK182m</strain>
    </source>
</reference>
<feature type="non-terminal residue" evidence="1">
    <location>
        <position position="248"/>
    </location>
</feature>
<accession>A0AAD7IBT8</accession>
<evidence type="ECO:0000313" key="2">
    <source>
        <dbReference type="Proteomes" id="UP001215598"/>
    </source>
</evidence>
<comment type="caution">
    <text evidence="1">The sequence shown here is derived from an EMBL/GenBank/DDBJ whole genome shotgun (WGS) entry which is preliminary data.</text>
</comment>
<proteinExistence type="predicted"/>
<dbReference type="EMBL" id="JARKIB010000106">
    <property type="protein sequence ID" value="KAJ7739581.1"/>
    <property type="molecule type" value="Genomic_DNA"/>
</dbReference>